<dbReference type="Gene3D" id="3.40.190.10">
    <property type="entry name" value="Periplasmic binding protein-like II"/>
    <property type="match status" value="2"/>
</dbReference>
<dbReference type="Proteomes" id="UP000238365">
    <property type="component" value="Chromosome"/>
</dbReference>
<dbReference type="InterPro" id="IPR050682">
    <property type="entry name" value="ModA/WtpA"/>
</dbReference>
<sequence length="271" mass="28203">MKIHQALSALVIAAVCSAGAQAKELTVMISGGFKAAWETLAPRFAAQEGYSIKTISGPSMGSTPQAIPARLARGEPADVVIMVGDALGDLEQQGRILPGSRVELADSPVGAVIKKGDAPVNIDSVAALRAALLNARSVAYSDSASGRYVSTRLFKTLGIDKQMQGKAHQVARIPVASQVADGKYALGFQQVSELLPVPGVTFVGELPASVQYITRFAGAVVATSAHRHEASDLLNYLASPAVQQVVRSTGLHSVAPQTVAAQPVKQRSTVQ</sequence>
<evidence type="ECO:0000313" key="3">
    <source>
        <dbReference type="Proteomes" id="UP000238365"/>
    </source>
</evidence>
<protein>
    <submittedName>
        <fullName evidence="2">Molybdenum ABC transporter substrate-binding protein</fullName>
    </submittedName>
</protein>
<dbReference type="Pfam" id="PF13531">
    <property type="entry name" value="SBP_bac_11"/>
    <property type="match status" value="1"/>
</dbReference>
<dbReference type="GO" id="GO:0030973">
    <property type="term" value="F:molybdate ion binding"/>
    <property type="evidence" value="ECO:0007669"/>
    <property type="project" value="TreeGrafter"/>
</dbReference>
<feature type="chain" id="PRO_5014960088" evidence="1">
    <location>
        <begin position="23"/>
        <end position="271"/>
    </location>
</feature>
<feature type="signal peptide" evidence="1">
    <location>
        <begin position="1"/>
        <end position="22"/>
    </location>
</feature>
<dbReference type="KEGG" id="pgz:C2E15_08710"/>
<dbReference type="PANTHER" id="PTHR30632">
    <property type="entry name" value="MOLYBDATE-BINDING PERIPLASMIC PROTEIN"/>
    <property type="match status" value="1"/>
</dbReference>
<dbReference type="SUPFAM" id="SSF53850">
    <property type="entry name" value="Periplasmic binding protein-like II"/>
    <property type="match status" value="1"/>
</dbReference>
<dbReference type="PANTHER" id="PTHR30632:SF11">
    <property type="entry name" value="BLR4797 PROTEIN"/>
    <property type="match status" value="1"/>
</dbReference>
<dbReference type="EMBL" id="CP026377">
    <property type="protein sequence ID" value="AUX93151.1"/>
    <property type="molecule type" value="Genomic_DNA"/>
</dbReference>
<evidence type="ECO:0000256" key="1">
    <source>
        <dbReference type="SAM" id="SignalP"/>
    </source>
</evidence>
<organism evidence="2 3">
    <name type="scientific">Mixta gaviniae</name>
    <dbReference type="NCBI Taxonomy" id="665914"/>
    <lineage>
        <taxon>Bacteria</taxon>
        <taxon>Pseudomonadati</taxon>
        <taxon>Pseudomonadota</taxon>
        <taxon>Gammaproteobacteria</taxon>
        <taxon>Enterobacterales</taxon>
        <taxon>Erwiniaceae</taxon>
        <taxon>Mixta</taxon>
    </lineage>
</organism>
<gene>
    <name evidence="2" type="ORF">C2E15_08710</name>
</gene>
<name>A0A2L0IEX2_9GAMM</name>
<dbReference type="GO" id="GO:0015689">
    <property type="term" value="P:molybdate ion transport"/>
    <property type="evidence" value="ECO:0007669"/>
    <property type="project" value="TreeGrafter"/>
</dbReference>
<proteinExistence type="predicted"/>
<dbReference type="AlphaFoldDB" id="A0A2L0IEX2"/>
<evidence type="ECO:0000313" key="2">
    <source>
        <dbReference type="EMBL" id="AUX93151.1"/>
    </source>
</evidence>
<accession>A0A2L0IEX2</accession>
<keyword evidence="1" id="KW-0732">Signal</keyword>
<dbReference type="RefSeq" id="WP_104957015.1">
    <property type="nucleotide sequence ID" value="NZ_CP026377.1"/>
</dbReference>
<keyword evidence="3" id="KW-1185">Reference proteome</keyword>
<reference evidence="2 3" key="1">
    <citation type="submission" date="2018-01" db="EMBL/GenBank/DDBJ databases">
        <title>Complete and assembled Genome of Pantoea gaviniae DSM22758T.</title>
        <authorList>
            <person name="Stevens M.J.A."/>
            <person name="Zurfluh K."/>
            <person name="Stephan R."/>
        </authorList>
    </citation>
    <scope>NUCLEOTIDE SEQUENCE [LARGE SCALE GENOMIC DNA]</scope>
    <source>
        <strain evidence="2 3">DSM 22758</strain>
    </source>
</reference>